<dbReference type="InterPro" id="IPR011990">
    <property type="entry name" value="TPR-like_helical_dom_sf"/>
</dbReference>
<dbReference type="RefSeq" id="XP_002115818.1">
    <property type="nucleotide sequence ID" value="XM_002115782.1"/>
</dbReference>
<dbReference type="PhylomeDB" id="B3S6S1"/>
<evidence type="ECO:0000313" key="3">
    <source>
        <dbReference type="EMBL" id="EDV21670.1"/>
    </source>
</evidence>
<dbReference type="EMBL" id="DS985252">
    <property type="protein sequence ID" value="EDV21670.1"/>
    <property type="molecule type" value="Genomic_DNA"/>
</dbReference>
<dbReference type="Pfam" id="PF08336">
    <property type="entry name" value="P4Ha_N"/>
    <property type="match status" value="1"/>
</dbReference>
<dbReference type="KEGG" id="tad:TRIADDRAFT_59907"/>
<proteinExistence type="predicted"/>
<evidence type="ECO:0000256" key="1">
    <source>
        <dbReference type="SAM" id="SignalP"/>
    </source>
</evidence>
<dbReference type="AlphaFoldDB" id="B3S6S1"/>
<dbReference type="Gene3D" id="1.25.40.10">
    <property type="entry name" value="Tetratricopeptide repeat domain"/>
    <property type="match status" value="1"/>
</dbReference>
<dbReference type="Proteomes" id="UP000009022">
    <property type="component" value="Unassembled WGS sequence"/>
</dbReference>
<dbReference type="InParanoid" id="B3S6S1"/>
<keyword evidence="1" id="KW-0732">Signal</keyword>
<feature type="chain" id="PRO_5002798608" description="Prolyl 4-hydroxylase N-terminal domain-containing protein" evidence="1">
    <location>
        <begin position="24"/>
        <end position="203"/>
    </location>
</feature>
<feature type="domain" description="Prolyl 4-hydroxylase N-terminal" evidence="2">
    <location>
        <begin position="68"/>
        <end position="116"/>
    </location>
</feature>
<protein>
    <recommendedName>
        <fullName evidence="2">Prolyl 4-hydroxylase N-terminal domain-containing protein</fullName>
    </recommendedName>
</protein>
<accession>B3S6S1</accession>
<feature type="signal peptide" evidence="1">
    <location>
        <begin position="1"/>
        <end position="23"/>
    </location>
</feature>
<dbReference type="HOGENOM" id="CLU_1350443_0_0_1"/>
<keyword evidence="4" id="KW-1185">Reference proteome</keyword>
<dbReference type="GO" id="GO:0005783">
    <property type="term" value="C:endoplasmic reticulum"/>
    <property type="evidence" value="ECO:0000318"/>
    <property type="project" value="GO_Central"/>
</dbReference>
<dbReference type="InterPro" id="IPR013547">
    <property type="entry name" value="P4H_N"/>
</dbReference>
<dbReference type="Gene3D" id="6.10.140.1460">
    <property type="match status" value="1"/>
</dbReference>
<dbReference type="STRING" id="10228.B3S6S1"/>
<organism evidence="3 4">
    <name type="scientific">Trichoplax adhaerens</name>
    <name type="common">Trichoplax reptans</name>
    <dbReference type="NCBI Taxonomy" id="10228"/>
    <lineage>
        <taxon>Eukaryota</taxon>
        <taxon>Metazoa</taxon>
        <taxon>Placozoa</taxon>
        <taxon>Uniplacotomia</taxon>
        <taxon>Trichoplacea</taxon>
        <taxon>Trichoplacidae</taxon>
        <taxon>Trichoplax</taxon>
    </lineage>
</organism>
<dbReference type="CTD" id="6757031"/>
<evidence type="ECO:0000259" key="2">
    <source>
        <dbReference type="Pfam" id="PF08336"/>
    </source>
</evidence>
<gene>
    <name evidence="3" type="ORF">TRIADDRAFT_59907</name>
</gene>
<name>B3S6S1_TRIAD</name>
<dbReference type="GeneID" id="6757031"/>
<evidence type="ECO:0000313" key="4">
    <source>
        <dbReference type="Proteomes" id="UP000009022"/>
    </source>
</evidence>
<sequence length="203" mass="23759">MLKFALLLIFFLLANIQFHGIWGDNVRSIDDMDKLLKMEKTLYSSLKSYVQMEKQRLNKISDLYQEITDELSSTYKNLQDYFPEEKDLNETANAILRLQEVYDLTEENLANGKIAGIKNAINSLNWKDCLLISQVAESNGLFNRSCRWAQQALYQLPLQEYNDTNFPVHDLKTVLKRIITIFYTTGQTREARMYIQKLLRLGE</sequence>
<reference evidence="3 4" key="1">
    <citation type="journal article" date="2008" name="Nature">
        <title>The Trichoplax genome and the nature of placozoans.</title>
        <authorList>
            <person name="Srivastava M."/>
            <person name="Begovic E."/>
            <person name="Chapman J."/>
            <person name="Putnam N.H."/>
            <person name="Hellsten U."/>
            <person name="Kawashima T."/>
            <person name="Kuo A."/>
            <person name="Mitros T."/>
            <person name="Salamov A."/>
            <person name="Carpenter M.L."/>
            <person name="Signorovitch A.Y."/>
            <person name="Moreno M.A."/>
            <person name="Kamm K."/>
            <person name="Grimwood J."/>
            <person name="Schmutz J."/>
            <person name="Shapiro H."/>
            <person name="Grigoriev I.V."/>
            <person name="Buss L.W."/>
            <person name="Schierwater B."/>
            <person name="Dellaporta S.L."/>
            <person name="Rokhsar D.S."/>
        </authorList>
    </citation>
    <scope>NUCLEOTIDE SEQUENCE [LARGE SCALE GENOMIC DNA]</scope>
    <source>
        <strain evidence="3 4">Grell-BS-1999</strain>
    </source>
</reference>
<dbReference type="GO" id="GO:0004656">
    <property type="term" value="F:procollagen-proline 4-dioxygenase activity"/>
    <property type="evidence" value="ECO:0000318"/>
    <property type="project" value="GO_Central"/>
</dbReference>